<proteinExistence type="predicted"/>
<keyword evidence="3" id="KW-1185">Reference proteome</keyword>
<evidence type="ECO:0000256" key="1">
    <source>
        <dbReference type="SAM" id="MobiDB-lite"/>
    </source>
</evidence>
<dbReference type="Proteomes" id="UP001590950">
    <property type="component" value="Unassembled WGS sequence"/>
</dbReference>
<comment type="caution">
    <text evidence="2">The sequence shown here is derived from an EMBL/GenBank/DDBJ whole genome shotgun (WGS) entry which is preliminary data.</text>
</comment>
<accession>A0ABR4A771</accession>
<name>A0ABR4A771_9LECA</name>
<feature type="compositionally biased region" description="Low complexity" evidence="1">
    <location>
        <begin position="36"/>
        <end position="47"/>
    </location>
</feature>
<feature type="region of interest" description="Disordered" evidence="1">
    <location>
        <begin position="380"/>
        <end position="454"/>
    </location>
</feature>
<organism evidence="2 3">
    <name type="scientific">Stereocaulon virgatum</name>
    <dbReference type="NCBI Taxonomy" id="373712"/>
    <lineage>
        <taxon>Eukaryota</taxon>
        <taxon>Fungi</taxon>
        <taxon>Dikarya</taxon>
        <taxon>Ascomycota</taxon>
        <taxon>Pezizomycotina</taxon>
        <taxon>Lecanoromycetes</taxon>
        <taxon>OSLEUM clade</taxon>
        <taxon>Lecanoromycetidae</taxon>
        <taxon>Lecanorales</taxon>
        <taxon>Lecanorineae</taxon>
        <taxon>Stereocaulaceae</taxon>
        <taxon>Stereocaulon</taxon>
    </lineage>
</organism>
<feature type="region of interest" description="Disordered" evidence="1">
    <location>
        <begin position="18"/>
        <end position="64"/>
    </location>
</feature>
<feature type="region of interest" description="Disordered" evidence="1">
    <location>
        <begin position="479"/>
        <end position="498"/>
    </location>
</feature>
<feature type="compositionally biased region" description="Basic and acidic residues" evidence="1">
    <location>
        <begin position="483"/>
        <end position="498"/>
    </location>
</feature>
<evidence type="ECO:0000313" key="2">
    <source>
        <dbReference type="EMBL" id="KAL2041759.1"/>
    </source>
</evidence>
<evidence type="ECO:0000313" key="3">
    <source>
        <dbReference type="Proteomes" id="UP001590950"/>
    </source>
</evidence>
<protein>
    <submittedName>
        <fullName evidence="2">Uncharacterized protein</fullName>
    </submittedName>
</protein>
<dbReference type="PANTHER" id="PTHR38887:SF1">
    <property type="entry name" value="RAS MODIFICATION PROTEIN ERF4"/>
    <property type="match status" value="1"/>
</dbReference>
<feature type="compositionally biased region" description="Basic residues" evidence="1">
    <location>
        <begin position="430"/>
        <end position="448"/>
    </location>
</feature>
<gene>
    <name evidence="2" type="ORF">N7G274_005543</name>
</gene>
<dbReference type="EMBL" id="JBEFKJ010000016">
    <property type="protein sequence ID" value="KAL2041759.1"/>
    <property type="molecule type" value="Genomic_DNA"/>
</dbReference>
<dbReference type="InterPro" id="IPR053221">
    <property type="entry name" value="Burnettramic_acid_biosynth"/>
</dbReference>
<reference evidence="2 3" key="1">
    <citation type="submission" date="2024-09" db="EMBL/GenBank/DDBJ databases">
        <title>Rethinking Asexuality: The Enigmatic Case of Functional Sexual Genes in Lepraria (Stereocaulaceae).</title>
        <authorList>
            <person name="Doellman M."/>
            <person name="Sun Y."/>
            <person name="Barcenas-Pena A."/>
            <person name="Lumbsch H.T."/>
            <person name="Grewe F."/>
        </authorList>
    </citation>
    <scope>NUCLEOTIDE SEQUENCE [LARGE SCALE GENOMIC DNA]</scope>
    <source>
        <strain evidence="2 3">Mercado 3170</strain>
    </source>
</reference>
<feature type="compositionally biased region" description="Basic and acidic residues" evidence="1">
    <location>
        <begin position="18"/>
        <end position="29"/>
    </location>
</feature>
<sequence length="498" mass="54911">MGLVKLIGGGIGLASEVMAERKERKERSKSPALGQSSTSAADTSSASGRNGPLNTPPSYNSLDQRSLQYGFVKAANEQEAQELIEEGQAAPVDDTYEREAQEGESAQDEAYWELDEAAEILQDPTSTVLDEKQQSNNEKIDVHKVVQKFLTAHPAPSVPTPKRPLPCPVILPQRRPHKKNRGFVHAYAPVLGNAGIDQDTFMEFLTVFHTASQASPLLTVVMIAGNIVGVVPSVAAMASSISIQVTAGVAMGLQRLHRTNTFLDEINDHFFHHRGVHALLMSYKPERSAFSSAQVDISHTITSSVTKPESMGGKIKDNMKFTTGKTYTEMELPASAPLIFPDLDAVADADEDTKDAKKKQNFFKKSSKFVSEYLDRRAQAEYDDENPNSQLSIPSQKPFASRYADPNHPANNGSLMGLVTGGNFDPRARRQERRQKIGPRRPVGRLRKATGTDKPLKKLIRQDVVYLMIVNLPSDEEMAAARAEMEREKNQKEKEKSK</sequence>
<dbReference type="PANTHER" id="PTHR38887">
    <property type="entry name" value="CHROMOSOME 21, WHOLE GENOME SHOTGUN SEQUENCE"/>
    <property type="match status" value="1"/>
</dbReference>
<feature type="compositionally biased region" description="Polar residues" evidence="1">
    <location>
        <begin position="52"/>
        <end position="64"/>
    </location>
</feature>